<dbReference type="InterPro" id="IPR004147">
    <property type="entry name" value="ABC1_dom"/>
</dbReference>
<dbReference type="Pfam" id="PF03109">
    <property type="entry name" value="ABC1"/>
    <property type="match status" value="1"/>
</dbReference>
<evidence type="ECO:0000313" key="2">
    <source>
        <dbReference type="EMBL" id="QHT92733.1"/>
    </source>
</evidence>
<reference evidence="2" key="1">
    <citation type="journal article" date="2020" name="Nature">
        <title>Giant virus diversity and host interactions through global metagenomics.</title>
        <authorList>
            <person name="Schulz F."/>
            <person name="Roux S."/>
            <person name="Paez-Espino D."/>
            <person name="Jungbluth S."/>
            <person name="Walsh D.A."/>
            <person name="Denef V.J."/>
            <person name="McMahon K.D."/>
            <person name="Konstantinidis K.T."/>
            <person name="Eloe-Fadrosh E.A."/>
            <person name="Kyrpides N.C."/>
            <person name="Woyke T."/>
        </authorList>
    </citation>
    <scope>NUCLEOTIDE SEQUENCE</scope>
    <source>
        <strain evidence="2">GVMAG-M-3300023184-89</strain>
    </source>
</reference>
<organism evidence="2">
    <name type="scientific">viral metagenome</name>
    <dbReference type="NCBI Taxonomy" id="1070528"/>
    <lineage>
        <taxon>unclassified sequences</taxon>
        <taxon>metagenomes</taxon>
        <taxon>organismal metagenomes</taxon>
    </lineage>
</organism>
<name>A0A6C0IMI7_9ZZZZ</name>
<dbReference type="SMART" id="SM00220">
    <property type="entry name" value="S_TKc"/>
    <property type="match status" value="1"/>
</dbReference>
<accession>A0A6C0IMI7</accession>
<dbReference type="InterPro" id="IPR011009">
    <property type="entry name" value="Kinase-like_dom_sf"/>
</dbReference>
<dbReference type="SUPFAM" id="SSF56112">
    <property type="entry name" value="Protein kinase-like (PK-like)"/>
    <property type="match status" value="1"/>
</dbReference>
<sequence length="436" mass="51526">MVNSFTFTIKWIYFFIKFKLNYVSMTTTTEGGLKLKEHLLHLGIIGIKLGQFLYTNHEIINNEVRIVLESLLSSNVMHSEDDTRKMLAFDKNNYISNILSIEKDCLGSGSLAQVHICYLKANPRKKYILKVAHPCIFDLEKEVKLLQNILNTFSRFKKINIDWDSFFKNITVQIDLNNEANNMKKFCEIYKDYEKISIPESIYNDKYFIVMTYCEGTPMNKLLRTSKEYILATNLLASCFFHTVYKYNMCHGDMHFGNVLVKPNGYISLIDFGICNYSIDCHSKNNELIYNYREFILEHNMSSVEVLLSTVIKQPENVSSNYIINVSFIFIYYFQNLTIDYTKITDVDKFYLNLIFEFCDMYNLKVNGEAIYFILQLLILEAFAYTNGEHNGLITIRTMSYMKTEPFFVKEMEEFINKFYKLEYDHEYDHIRKKYP</sequence>
<dbReference type="PANTHER" id="PTHR45890">
    <property type="entry name" value="AARF DOMAIN CONTAINING KINASE 2 (PREDICTED)"/>
    <property type="match status" value="1"/>
</dbReference>
<dbReference type="EMBL" id="MN740194">
    <property type="protein sequence ID" value="QHT92733.1"/>
    <property type="molecule type" value="Genomic_DNA"/>
</dbReference>
<dbReference type="PANTHER" id="PTHR45890:SF3">
    <property type="entry name" value="PROTEIN KINASE DOMAIN-CONTAINING PROTEIN"/>
    <property type="match status" value="1"/>
</dbReference>
<evidence type="ECO:0000259" key="1">
    <source>
        <dbReference type="PROSITE" id="PS50011"/>
    </source>
</evidence>
<protein>
    <recommendedName>
        <fullName evidence="1">Protein kinase domain-containing protein</fullName>
    </recommendedName>
</protein>
<dbReference type="GO" id="GO:0004672">
    <property type="term" value="F:protein kinase activity"/>
    <property type="evidence" value="ECO:0007669"/>
    <property type="project" value="InterPro"/>
</dbReference>
<dbReference type="InterPro" id="IPR000719">
    <property type="entry name" value="Prot_kinase_dom"/>
</dbReference>
<dbReference type="PROSITE" id="PS50011">
    <property type="entry name" value="PROTEIN_KINASE_DOM"/>
    <property type="match status" value="1"/>
</dbReference>
<dbReference type="Gene3D" id="1.10.510.10">
    <property type="entry name" value="Transferase(Phosphotransferase) domain 1"/>
    <property type="match status" value="1"/>
</dbReference>
<dbReference type="GO" id="GO:0005524">
    <property type="term" value="F:ATP binding"/>
    <property type="evidence" value="ECO:0007669"/>
    <property type="project" value="InterPro"/>
</dbReference>
<proteinExistence type="predicted"/>
<dbReference type="InterPro" id="IPR052402">
    <property type="entry name" value="ADCK_kinase"/>
</dbReference>
<dbReference type="AlphaFoldDB" id="A0A6C0IMI7"/>
<feature type="domain" description="Protein kinase" evidence="1">
    <location>
        <begin position="100"/>
        <end position="436"/>
    </location>
</feature>